<proteinExistence type="predicted"/>
<protein>
    <submittedName>
        <fullName evidence="1">Uncharacterized protein</fullName>
    </submittedName>
</protein>
<dbReference type="AlphaFoldDB" id="A0A9P6XPH0"/>
<keyword evidence="2" id="KW-1185">Reference proteome</keyword>
<sequence>MSSVSRTSTWKPSAFRWSTQMPQHPQLAVLCTTAMGSAGSIVAGPALMGAAGACPAGDAALASSAARAQAAVASTVPSSRPRERERFMG</sequence>
<dbReference type="EMBL" id="JAANIU010013804">
    <property type="protein sequence ID" value="KAG1529873.1"/>
    <property type="molecule type" value="Genomic_DNA"/>
</dbReference>
<organism evidence="1 2">
    <name type="scientific">Rhizopus delemar</name>
    <dbReference type="NCBI Taxonomy" id="936053"/>
    <lineage>
        <taxon>Eukaryota</taxon>
        <taxon>Fungi</taxon>
        <taxon>Fungi incertae sedis</taxon>
        <taxon>Mucoromycota</taxon>
        <taxon>Mucoromycotina</taxon>
        <taxon>Mucoromycetes</taxon>
        <taxon>Mucorales</taxon>
        <taxon>Mucorineae</taxon>
        <taxon>Rhizopodaceae</taxon>
        <taxon>Rhizopus</taxon>
    </lineage>
</organism>
<name>A0A9P6XPH0_9FUNG</name>
<evidence type="ECO:0000313" key="2">
    <source>
        <dbReference type="Proteomes" id="UP000740926"/>
    </source>
</evidence>
<evidence type="ECO:0000313" key="1">
    <source>
        <dbReference type="EMBL" id="KAG1529873.1"/>
    </source>
</evidence>
<comment type="caution">
    <text evidence="1">The sequence shown here is derived from an EMBL/GenBank/DDBJ whole genome shotgun (WGS) entry which is preliminary data.</text>
</comment>
<gene>
    <name evidence="1" type="ORF">G6F50_017700</name>
</gene>
<accession>A0A9P6XPH0</accession>
<reference evidence="1 2" key="1">
    <citation type="journal article" date="2020" name="Microb. Genom.">
        <title>Genetic diversity of clinical and environmental Mucorales isolates obtained from an investigation of mucormycosis cases among solid organ transplant recipients.</title>
        <authorList>
            <person name="Nguyen M.H."/>
            <person name="Kaul D."/>
            <person name="Muto C."/>
            <person name="Cheng S.J."/>
            <person name="Richter R.A."/>
            <person name="Bruno V.M."/>
            <person name="Liu G."/>
            <person name="Beyhan S."/>
            <person name="Sundermann A.J."/>
            <person name="Mounaud S."/>
            <person name="Pasculle A.W."/>
            <person name="Nierman W.C."/>
            <person name="Driscoll E."/>
            <person name="Cumbie R."/>
            <person name="Clancy C.J."/>
            <person name="Dupont C.L."/>
        </authorList>
    </citation>
    <scope>NUCLEOTIDE SEQUENCE [LARGE SCALE GENOMIC DNA]</scope>
    <source>
        <strain evidence="1 2">GL24</strain>
    </source>
</reference>
<dbReference type="Proteomes" id="UP000740926">
    <property type="component" value="Unassembled WGS sequence"/>
</dbReference>